<sequence>EIRVAFALYNNLGQYLSTENSSIKLETESLNTNYTVIVNSPIITAAVYKESSSKLYLADPVVFTVKHIKQSEDNFNPNCSFWSYSKTNMSGYWSTQGCRLLTTNKTHTICSCNHLTNFAVLMAHIEAKHTDMVHDILLDVITWIGILLSLVCLLICIFTFCFFRGLQSDRNTIHKNLCISLFVAELLFLIGINRTDQPVNFYIYIY</sequence>
<keyword evidence="3 6" id="KW-1133">Transmembrane helix</keyword>
<evidence type="ECO:0000256" key="6">
    <source>
        <dbReference type="SAM" id="Phobius"/>
    </source>
</evidence>
<reference evidence="10" key="1">
    <citation type="journal article" date="2016" name="Nature">
        <title>Genome evolution in the allotetraploid frog Xenopus laevis.</title>
        <authorList>
            <person name="Session A.M."/>
            <person name="Uno Y."/>
            <person name="Kwon T."/>
            <person name="Chapman J.A."/>
            <person name="Toyoda A."/>
            <person name="Takahashi S."/>
            <person name="Fukui A."/>
            <person name="Hikosaka A."/>
            <person name="Suzuki A."/>
            <person name="Kondo M."/>
            <person name="van Heeringen S.J."/>
            <person name="Quigley I."/>
            <person name="Heinz S."/>
            <person name="Ogino H."/>
            <person name="Ochi H."/>
            <person name="Hellsten U."/>
            <person name="Lyons J.B."/>
            <person name="Simakov O."/>
            <person name="Putnam N."/>
            <person name="Stites J."/>
            <person name="Kuroki Y."/>
            <person name="Tanaka T."/>
            <person name="Michiue T."/>
            <person name="Watanabe M."/>
            <person name="Bogdanovic O."/>
            <person name="Lister R."/>
            <person name="Georgiou G."/>
            <person name="Paranjpe S.S."/>
            <person name="van Kruijsbergen I."/>
            <person name="Shu S."/>
            <person name="Carlson J."/>
            <person name="Kinoshita T."/>
            <person name="Ohta Y."/>
            <person name="Mawaribuchi S."/>
            <person name="Jenkins J."/>
            <person name="Grimwood J."/>
            <person name="Schmutz J."/>
            <person name="Mitros T."/>
            <person name="Mozaffari S.V."/>
            <person name="Suzuki Y."/>
            <person name="Haramoto Y."/>
            <person name="Yamamoto T.S."/>
            <person name="Takagi C."/>
            <person name="Heald R."/>
            <person name="Miller K."/>
            <person name="Haudenschild C."/>
            <person name="Kitzman J."/>
            <person name="Nakayama T."/>
            <person name="Izutsu Y."/>
            <person name="Robert J."/>
            <person name="Fortriede J."/>
            <person name="Burns K."/>
            <person name="Lotay V."/>
            <person name="Karimi K."/>
            <person name="Yasuoka Y."/>
            <person name="Dichmann D.S."/>
            <person name="Flajnik M.F."/>
            <person name="Houston D.W."/>
            <person name="Shendure J."/>
            <person name="DuPasquier L."/>
            <person name="Vize P.D."/>
            <person name="Zorn A.M."/>
            <person name="Ito M."/>
            <person name="Marcotte E.M."/>
            <person name="Wallingford J.B."/>
            <person name="Ito Y."/>
            <person name="Asashima M."/>
            <person name="Ueno N."/>
            <person name="Matsuda Y."/>
            <person name="Veenstra G.J."/>
            <person name="Fujiyama A."/>
            <person name="Harland R.M."/>
            <person name="Taira M."/>
            <person name="Rokhsar D.S."/>
        </authorList>
    </citation>
    <scope>NUCLEOTIDE SEQUENCE [LARGE SCALE GENOMIC DNA]</scope>
    <source>
        <strain evidence="10">J</strain>
    </source>
</reference>
<gene>
    <name evidence="9" type="ORF">XELAEV_18009587mg</name>
</gene>
<keyword evidence="2 6" id="KW-0812">Transmembrane</keyword>
<dbReference type="GO" id="GO:0007189">
    <property type="term" value="P:adenylate cyclase-activating G protein-coupled receptor signaling pathway"/>
    <property type="evidence" value="ECO:0007669"/>
    <property type="project" value="TreeGrafter"/>
</dbReference>
<evidence type="ECO:0000313" key="10">
    <source>
        <dbReference type="Proteomes" id="UP000694892"/>
    </source>
</evidence>
<comment type="subcellular location">
    <subcellularLocation>
        <location evidence="1">Membrane</location>
        <topology evidence="1">Multi-pass membrane protein</topology>
    </subcellularLocation>
</comment>
<evidence type="ECO:0000259" key="7">
    <source>
        <dbReference type="PROSITE" id="PS50221"/>
    </source>
</evidence>
<dbReference type="Proteomes" id="UP000694892">
    <property type="component" value="Chromosome 1S"/>
</dbReference>
<dbReference type="InterPro" id="IPR017981">
    <property type="entry name" value="GPCR_2-like_7TM"/>
</dbReference>
<dbReference type="GO" id="GO:0005886">
    <property type="term" value="C:plasma membrane"/>
    <property type="evidence" value="ECO:0007669"/>
    <property type="project" value="UniProtKB-SubCell"/>
</dbReference>
<dbReference type="InterPro" id="IPR046338">
    <property type="entry name" value="GAIN_dom_sf"/>
</dbReference>
<feature type="transmembrane region" description="Helical" evidence="6">
    <location>
        <begin position="140"/>
        <end position="163"/>
    </location>
</feature>
<dbReference type="InterPro" id="IPR000832">
    <property type="entry name" value="GPCR_2_secretin-like"/>
</dbReference>
<dbReference type="Pfam" id="PF00002">
    <property type="entry name" value="7tm_2"/>
    <property type="match status" value="1"/>
</dbReference>
<dbReference type="Gene3D" id="2.60.220.50">
    <property type="match status" value="1"/>
</dbReference>
<evidence type="ECO:0000256" key="2">
    <source>
        <dbReference type="ARBA" id="ARBA00022692"/>
    </source>
</evidence>
<evidence type="ECO:0000313" key="9">
    <source>
        <dbReference type="EMBL" id="OCT97367.1"/>
    </source>
</evidence>
<dbReference type="EMBL" id="CM004467">
    <property type="protein sequence ID" value="OCT97367.1"/>
    <property type="molecule type" value="Genomic_DNA"/>
</dbReference>
<dbReference type="Pfam" id="PF01825">
    <property type="entry name" value="GPS"/>
    <property type="match status" value="1"/>
</dbReference>
<dbReference type="GO" id="GO:0007166">
    <property type="term" value="P:cell surface receptor signaling pathway"/>
    <property type="evidence" value="ECO:0007669"/>
    <property type="project" value="InterPro"/>
</dbReference>
<evidence type="ECO:0000259" key="8">
    <source>
        <dbReference type="PROSITE" id="PS50261"/>
    </source>
</evidence>
<dbReference type="PANTHER" id="PTHR12011">
    <property type="entry name" value="ADHESION G-PROTEIN COUPLED RECEPTOR"/>
    <property type="match status" value="1"/>
</dbReference>
<feature type="domain" description="G-protein coupled receptors family 2 profile 2" evidence="8">
    <location>
        <begin position="138"/>
        <end position="206"/>
    </location>
</feature>
<organism evidence="9 10">
    <name type="scientific">Xenopus laevis</name>
    <name type="common">African clawed frog</name>
    <dbReference type="NCBI Taxonomy" id="8355"/>
    <lineage>
        <taxon>Eukaryota</taxon>
        <taxon>Metazoa</taxon>
        <taxon>Chordata</taxon>
        <taxon>Craniata</taxon>
        <taxon>Vertebrata</taxon>
        <taxon>Euteleostomi</taxon>
        <taxon>Amphibia</taxon>
        <taxon>Batrachia</taxon>
        <taxon>Anura</taxon>
        <taxon>Pipoidea</taxon>
        <taxon>Pipidae</taxon>
        <taxon>Xenopodinae</taxon>
        <taxon>Xenopus</taxon>
        <taxon>Xenopus</taxon>
    </lineage>
</organism>
<evidence type="ECO:0000256" key="3">
    <source>
        <dbReference type="ARBA" id="ARBA00022989"/>
    </source>
</evidence>
<dbReference type="GO" id="GO:0004930">
    <property type="term" value="F:G protein-coupled receptor activity"/>
    <property type="evidence" value="ECO:0007669"/>
    <property type="project" value="InterPro"/>
</dbReference>
<evidence type="ECO:0000256" key="4">
    <source>
        <dbReference type="ARBA" id="ARBA00023136"/>
    </source>
</evidence>
<keyword evidence="4 6" id="KW-0472">Membrane</keyword>
<name>A0A974I0K5_XENLA</name>
<dbReference type="PROSITE" id="PS50261">
    <property type="entry name" value="G_PROTEIN_RECEP_F2_4"/>
    <property type="match status" value="1"/>
</dbReference>
<dbReference type="Gene3D" id="1.20.1070.10">
    <property type="entry name" value="Rhodopsin 7-helix transmembrane proteins"/>
    <property type="match status" value="1"/>
</dbReference>
<proteinExistence type="predicted"/>
<dbReference type="SMART" id="SM00303">
    <property type="entry name" value="GPS"/>
    <property type="match status" value="1"/>
</dbReference>
<evidence type="ECO:0000256" key="5">
    <source>
        <dbReference type="ARBA" id="ARBA00023157"/>
    </source>
</evidence>
<evidence type="ECO:0008006" key="11">
    <source>
        <dbReference type="Google" id="ProtNLM"/>
    </source>
</evidence>
<dbReference type="InterPro" id="IPR000203">
    <property type="entry name" value="GPS"/>
</dbReference>
<feature type="transmembrane region" description="Helical" evidence="6">
    <location>
        <begin position="175"/>
        <end position="192"/>
    </location>
</feature>
<feature type="non-terminal residue" evidence="9">
    <location>
        <position position="1"/>
    </location>
</feature>
<dbReference type="OMA" id="ETDWINE"/>
<accession>A0A974I0K5</accession>
<evidence type="ECO:0000256" key="1">
    <source>
        <dbReference type="ARBA" id="ARBA00004141"/>
    </source>
</evidence>
<dbReference type="PANTHER" id="PTHR12011:SF60">
    <property type="entry name" value="ADHESION G PROTEIN-COUPLED RECEPTOR L3"/>
    <property type="match status" value="1"/>
</dbReference>
<keyword evidence="5" id="KW-1015">Disulfide bond</keyword>
<dbReference type="InterPro" id="IPR057244">
    <property type="entry name" value="GAIN_B"/>
</dbReference>
<feature type="domain" description="GAIN-B" evidence="7">
    <location>
        <begin position="1"/>
        <end position="128"/>
    </location>
</feature>
<dbReference type="AlphaFoldDB" id="A0A974I0K5"/>
<dbReference type="PROSITE" id="PS50221">
    <property type="entry name" value="GAIN_B"/>
    <property type="match status" value="1"/>
</dbReference>
<protein>
    <recommendedName>
        <fullName evidence="11">GPS domain-containing protein</fullName>
    </recommendedName>
</protein>